<feature type="transmembrane region" description="Helical" evidence="12">
    <location>
        <begin position="30"/>
        <end position="52"/>
    </location>
</feature>
<dbReference type="Pfam" id="PF00571">
    <property type="entry name" value="CBS"/>
    <property type="match status" value="1"/>
</dbReference>
<evidence type="ECO:0000256" key="7">
    <source>
        <dbReference type="ARBA" id="ARBA00023065"/>
    </source>
</evidence>
<evidence type="ECO:0000313" key="15">
    <source>
        <dbReference type="EMBL" id="CAD8710652.1"/>
    </source>
</evidence>
<gene>
    <name evidence="15" type="ORF">MANT1106_LOCUS13338</name>
</gene>
<dbReference type="PROSITE" id="PS51371">
    <property type="entry name" value="CBS"/>
    <property type="match status" value="1"/>
</dbReference>
<dbReference type="Pfam" id="PF00654">
    <property type="entry name" value="Voltage_CLC"/>
    <property type="match status" value="1"/>
</dbReference>
<feature type="compositionally biased region" description="Gly residues" evidence="13">
    <location>
        <begin position="646"/>
        <end position="660"/>
    </location>
</feature>
<dbReference type="InterPro" id="IPR014743">
    <property type="entry name" value="Cl-channel_core"/>
</dbReference>
<evidence type="ECO:0000256" key="13">
    <source>
        <dbReference type="SAM" id="MobiDB-lite"/>
    </source>
</evidence>
<reference evidence="15" key="1">
    <citation type="submission" date="2021-01" db="EMBL/GenBank/DDBJ databases">
        <authorList>
            <person name="Corre E."/>
            <person name="Pelletier E."/>
            <person name="Niang G."/>
            <person name="Scheremetjew M."/>
            <person name="Finn R."/>
            <person name="Kale V."/>
            <person name="Holt S."/>
            <person name="Cochrane G."/>
            <person name="Meng A."/>
            <person name="Brown T."/>
            <person name="Cohen L."/>
        </authorList>
    </citation>
    <scope>NUCLEOTIDE SEQUENCE</scope>
    <source>
        <strain evidence="15">SL-175</strain>
    </source>
</reference>
<dbReference type="PANTHER" id="PTHR11689:SF161">
    <property type="entry name" value="CHLORIDE CHANNEL PROTEIN"/>
    <property type="match status" value="1"/>
</dbReference>
<evidence type="ECO:0000256" key="1">
    <source>
        <dbReference type="ARBA" id="ARBA00004141"/>
    </source>
</evidence>
<dbReference type="InterPro" id="IPR000644">
    <property type="entry name" value="CBS_dom"/>
</dbReference>
<keyword evidence="9 12" id="KW-0472">Membrane</keyword>
<name>A0A7S0SM52_9CHLO</name>
<keyword evidence="5" id="KW-0677">Repeat</keyword>
<dbReference type="InterPro" id="IPR051280">
    <property type="entry name" value="Cl-channel/antiporter"/>
</dbReference>
<feature type="transmembrane region" description="Helical" evidence="12">
    <location>
        <begin position="488"/>
        <end position="513"/>
    </location>
</feature>
<feature type="transmembrane region" description="Helical" evidence="12">
    <location>
        <begin position="520"/>
        <end position="540"/>
    </location>
</feature>
<evidence type="ECO:0000256" key="8">
    <source>
        <dbReference type="ARBA" id="ARBA00023122"/>
    </source>
</evidence>
<evidence type="ECO:0000259" key="14">
    <source>
        <dbReference type="PROSITE" id="PS51371"/>
    </source>
</evidence>
<feature type="transmembrane region" description="Helical" evidence="12">
    <location>
        <begin position="188"/>
        <end position="208"/>
    </location>
</feature>
<evidence type="ECO:0000256" key="6">
    <source>
        <dbReference type="ARBA" id="ARBA00022989"/>
    </source>
</evidence>
<comment type="subcellular location">
    <subcellularLocation>
        <location evidence="1 12">Membrane</location>
        <topology evidence="1 12">Multi-pass membrane protein</topology>
    </subcellularLocation>
</comment>
<feature type="region of interest" description="Disordered" evidence="13">
    <location>
        <begin position="610"/>
        <end position="668"/>
    </location>
</feature>
<feature type="region of interest" description="Disordered" evidence="13">
    <location>
        <begin position="837"/>
        <end position="874"/>
    </location>
</feature>
<feature type="transmembrane region" description="Helical" evidence="12">
    <location>
        <begin position="289"/>
        <end position="308"/>
    </location>
</feature>
<evidence type="ECO:0000256" key="4">
    <source>
        <dbReference type="ARBA" id="ARBA00022692"/>
    </source>
</evidence>
<evidence type="ECO:0000256" key="3">
    <source>
        <dbReference type="ARBA" id="ARBA00022448"/>
    </source>
</evidence>
<dbReference type="PRINTS" id="PR00762">
    <property type="entry name" value="CLCHANNEL"/>
</dbReference>
<dbReference type="PANTHER" id="PTHR11689">
    <property type="entry name" value="CHLORIDE CHANNEL PROTEIN CLC FAMILY MEMBER"/>
    <property type="match status" value="1"/>
</dbReference>
<feature type="transmembrane region" description="Helical" evidence="12">
    <location>
        <begin position="152"/>
        <end position="176"/>
    </location>
</feature>
<evidence type="ECO:0000256" key="12">
    <source>
        <dbReference type="RuleBase" id="RU361221"/>
    </source>
</evidence>
<feature type="transmembrane region" description="Helical" evidence="12">
    <location>
        <begin position="453"/>
        <end position="476"/>
    </location>
</feature>
<organism evidence="15">
    <name type="scientific">Mantoniella antarctica</name>
    <dbReference type="NCBI Taxonomy" id="81844"/>
    <lineage>
        <taxon>Eukaryota</taxon>
        <taxon>Viridiplantae</taxon>
        <taxon>Chlorophyta</taxon>
        <taxon>Mamiellophyceae</taxon>
        <taxon>Mamiellales</taxon>
        <taxon>Mamiellaceae</taxon>
        <taxon>Mantoniella</taxon>
    </lineage>
</organism>
<feature type="transmembrane region" description="Helical" evidence="12">
    <location>
        <begin position="245"/>
        <end position="268"/>
    </location>
</feature>
<comment type="similarity">
    <text evidence="2 12">Belongs to the chloride channel (TC 2.A.49) family.</text>
</comment>
<evidence type="ECO:0000256" key="2">
    <source>
        <dbReference type="ARBA" id="ARBA00009476"/>
    </source>
</evidence>
<keyword evidence="7 12" id="KW-0406">Ion transport</keyword>
<dbReference type="GO" id="GO:0016020">
    <property type="term" value="C:membrane"/>
    <property type="evidence" value="ECO:0007669"/>
    <property type="project" value="UniProtKB-SubCell"/>
</dbReference>
<dbReference type="SUPFAM" id="SSF81340">
    <property type="entry name" value="Clc chloride channel"/>
    <property type="match status" value="1"/>
</dbReference>
<feature type="domain" description="CBS" evidence="14">
    <location>
        <begin position="1011"/>
        <end position="1067"/>
    </location>
</feature>
<evidence type="ECO:0000256" key="11">
    <source>
        <dbReference type="PROSITE-ProRule" id="PRU00703"/>
    </source>
</evidence>
<dbReference type="GO" id="GO:0005254">
    <property type="term" value="F:chloride channel activity"/>
    <property type="evidence" value="ECO:0007669"/>
    <property type="project" value="UniProtKB-UniRule"/>
</dbReference>
<feature type="transmembrane region" description="Helical" evidence="12">
    <location>
        <begin position="220"/>
        <end position="239"/>
    </location>
</feature>
<accession>A0A7S0SM52</accession>
<keyword evidence="10 12" id="KW-0868">Chloride</keyword>
<dbReference type="SUPFAM" id="SSF54631">
    <property type="entry name" value="CBS-domain pair"/>
    <property type="match status" value="2"/>
</dbReference>
<dbReference type="AlphaFoldDB" id="A0A7S0SM52"/>
<evidence type="ECO:0000256" key="5">
    <source>
        <dbReference type="ARBA" id="ARBA00022737"/>
    </source>
</evidence>
<evidence type="ECO:0000256" key="9">
    <source>
        <dbReference type="ARBA" id="ARBA00023136"/>
    </source>
</evidence>
<keyword evidence="8 11" id="KW-0129">CBS domain</keyword>
<proteinExistence type="inferred from homology"/>
<evidence type="ECO:0000256" key="10">
    <source>
        <dbReference type="ARBA" id="ARBA00023214"/>
    </source>
</evidence>
<keyword evidence="3 12" id="KW-0813">Transport</keyword>
<feature type="transmembrane region" description="Helical" evidence="12">
    <location>
        <begin position="421"/>
        <end position="441"/>
    </location>
</feature>
<dbReference type="Gene3D" id="3.10.580.10">
    <property type="entry name" value="CBS-domain"/>
    <property type="match status" value="1"/>
</dbReference>
<dbReference type="EMBL" id="HBFC01022235">
    <property type="protein sequence ID" value="CAD8710652.1"/>
    <property type="molecule type" value="Transcribed_RNA"/>
</dbReference>
<sequence length="1123" mass="115777">MLWAIELTVAADGADADTDSHPLRGIGDLVPAWLVMMSSGAVLAFAASLLVVRVAPAATGAGVALVMANLNGIHVPKLLAMETMLVKVVGTVFSVASGLPVGPEGPLVHIGAGVASFCTRQQRVRFRGRTVFSTHDHKWLDTFHNDGDRRDFLSAGVASGLAAAFGAPIGGVLFSLEEASTFWSHDTTWRSLLCSTLSIFTLSLLHTLTAAASASRPRSTLLSIAAPGLISFGDGGYGADTTASFFVWELPIFIALAAAAGVIGAALTHASAHLAPHRPKTPVLRVVEAAAAAAACVTLALVVSHLFGSCRPVPHTGLSVTSREEGPERDTWGEAVAVRLLCPKGHFNDLATLLLGLRDDIIAKVLSVGGSDSACAGSPGNSTGTAGIAGNSTSRAAAAAGSGSSSGRSEADESCPSHFPFSPWSVFVALVVTLATMVLACDLSLPAGMFMPTILWGALLGSLFGFAARSLAAYMLDDPLAAANVAPGTYALVGSTAALAGVFRSSISLVVIMLEGTGHVGFLVPLLVGVAVANLTGNFINGDSFYEEQLRAKGIPFLHHHDATAPCTAEPHASTVVATCMSAPVVCLHPNESVGRIEWVLRNTQHNGFPVVTRDQKSHPVSNDTPSVAPGYRRVPSNSVSAAEGVRGGGGGEGQGGGSGDLDSSSASTTVPRVFTWSEDSIHATAADASGVHRRVAAASAAEVGHTGAASDGEGVEGEAAGGGGHLIGIVLRSQLMVLLARRAFIELVASPPAVSVWRFPPFGYYPLMSPPDTTEAKFAAAQGDTLDEFLLPGGRVVVGSGGGGVSARTAAGTRLRRAVRGVTGFFQDVKSRTLGSWETPDAEGGAAEKENGLGDASQEEVVAGSNPGGGRGNVNTFVSRNSSLHSLLPDDDASDDRGVVRDGAQDDASRLLSMVRRWDEGSGDGVVDGSAVLSSDRLGDRDPACSGADEVSDEQRALDAYYDALDTDMRTFHHRESFHDRSISVSDEAVARLGLTHAERDMHCDLASFMKIAPLSVQSQCSAWRALGYFRSMGLRHLPVVDETNMVVGMLTRADLIPHIRAAAAEAAIAATATAAAASGADDGGEADDLYTASGRAVGPPISSTGPRRVLTGGDLYQTVHL</sequence>
<keyword evidence="4 12" id="KW-0812">Transmembrane</keyword>
<protein>
    <recommendedName>
        <fullName evidence="12">Chloride channel protein</fullName>
    </recommendedName>
</protein>
<dbReference type="InterPro" id="IPR046342">
    <property type="entry name" value="CBS_dom_sf"/>
</dbReference>
<dbReference type="InterPro" id="IPR001807">
    <property type="entry name" value="ClC"/>
</dbReference>
<dbReference type="Gene3D" id="1.10.3080.10">
    <property type="entry name" value="Clc chloride channel"/>
    <property type="match status" value="1"/>
</dbReference>
<keyword evidence="6 12" id="KW-1133">Transmembrane helix</keyword>